<name>A0ACB8B3S6_9AGAM</name>
<evidence type="ECO:0000313" key="1">
    <source>
        <dbReference type="EMBL" id="KAH7919382.1"/>
    </source>
</evidence>
<keyword evidence="2" id="KW-1185">Reference proteome</keyword>
<sequence length="168" mass="19392">MIRTEVLMITSNGCTSVRPVYILFSGVWQRCCQLTRSYGLPTSFVRRWKAARDLRARSEKSSPVRQWSWKRRQWVIPLRPAIFGLIFVFAPSFAPPSYFIFPRHFIFTRHPATPFSPPLRSWWRQGDGVLGTSRDSTLHCEMVCLEHDGALGLVGCRHPWAWGLAVTI</sequence>
<evidence type="ECO:0000313" key="2">
    <source>
        <dbReference type="Proteomes" id="UP000790709"/>
    </source>
</evidence>
<protein>
    <submittedName>
        <fullName evidence="1">Uncharacterized protein</fullName>
    </submittedName>
</protein>
<comment type="caution">
    <text evidence="1">The sequence shown here is derived from an EMBL/GenBank/DDBJ whole genome shotgun (WGS) entry which is preliminary data.</text>
</comment>
<proteinExistence type="predicted"/>
<accession>A0ACB8B3S6</accession>
<dbReference type="EMBL" id="MU266665">
    <property type="protein sequence ID" value="KAH7919382.1"/>
    <property type="molecule type" value="Genomic_DNA"/>
</dbReference>
<reference evidence="1" key="1">
    <citation type="journal article" date="2021" name="New Phytol.">
        <title>Evolutionary innovations through gain and loss of genes in the ectomycorrhizal Boletales.</title>
        <authorList>
            <person name="Wu G."/>
            <person name="Miyauchi S."/>
            <person name="Morin E."/>
            <person name="Kuo A."/>
            <person name="Drula E."/>
            <person name="Varga T."/>
            <person name="Kohler A."/>
            <person name="Feng B."/>
            <person name="Cao Y."/>
            <person name="Lipzen A."/>
            <person name="Daum C."/>
            <person name="Hundley H."/>
            <person name="Pangilinan J."/>
            <person name="Johnson J."/>
            <person name="Barry K."/>
            <person name="LaButti K."/>
            <person name="Ng V."/>
            <person name="Ahrendt S."/>
            <person name="Min B."/>
            <person name="Choi I.G."/>
            <person name="Park H."/>
            <person name="Plett J.M."/>
            <person name="Magnuson J."/>
            <person name="Spatafora J.W."/>
            <person name="Nagy L.G."/>
            <person name="Henrissat B."/>
            <person name="Grigoriev I.V."/>
            <person name="Yang Z.L."/>
            <person name="Xu J."/>
            <person name="Martin F.M."/>
        </authorList>
    </citation>
    <scope>NUCLEOTIDE SEQUENCE</scope>
    <source>
        <strain evidence="1">KUC20120723A-06</strain>
    </source>
</reference>
<gene>
    <name evidence="1" type="ORF">BV22DRAFT_863565</name>
</gene>
<dbReference type="Proteomes" id="UP000790709">
    <property type="component" value="Unassembled WGS sequence"/>
</dbReference>
<organism evidence="1 2">
    <name type="scientific">Leucogyrophana mollusca</name>
    <dbReference type="NCBI Taxonomy" id="85980"/>
    <lineage>
        <taxon>Eukaryota</taxon>
        <taxon>Fungi</taxon>
        <taxon>Dikarya</taxon>
        <taxon>Basidiomycota</taxon>
        <taxon>Agaricomycotina</taxon>
        <taxon>Agaricomycetes</taxon>
        <taxon>Agaricomycetidae</taxon>
        <taxon>Boletales</taxon>
        <taxon>Boletales incertae sedis</taxon>
        <taxon>Leucogyrophana</taxon>
    </lineage>
</organism>